<evidence type="ECO:0000313" key="8">
    <source>
        <dbReference type="Proteomes" id="UP000598146"/>
    </source>
</evidence>
<dbReference type="InterPro" id="IPR014777">
    <property type="entry name" value="4pyrrole_Mease_sub1"/>
</dbReference>
<dbReference type="EMBL" id="JADQTO010000001">
    <property type="protein sequence ID" value="MBG0560353.1"/>
    <property type="molecule type" value="Genomic_DNA"/>
</dbReference>
<dbReference type="CDD" id="cd11643">
    <property type="entry name" value="Precorrin-6A-synthase"/>
    <property type="match status" value="1"/>
</dbReference>
<dbReference type="NCBIfam" id="TIGR02434">
    <property type="entry name" value="CobF"/>
    <property type="match status" value="1"/>
</dbReference>
<dbReference type="InterPro" id="IPR000878">
    <property type="entry name" value="4pyrrol_Mease"/>
</dbReference>
<dbReference type="Proteomes" id="UP000598146">
    <property type="component" value="Unassembled WGS sequence"/>
</dbReference>
<keyword evidence="2" id="KW-0169">Cobalamin biosynthesis</keyword>
<evidence type="ECO:0000256" key="3">
    <source>
        <dbReference type="ARBA" id="ARBA00022603"/>
    </source>
</evidence>
<sequence>MRKIYVVGIGAGDPDHLTLQAAKAIGRTDVFFLLDKGEAKQSLVDLRERLIRAYSQPRRRIVEGRDPDRDRTPADYTGTIADWRHRRSLVVEELITEHLKDDEIGSILVWGDPSLYDSTIAILEEILGRGATTFEYEVIPGISSVSALAAKHRIGLNRVGQPFQVTTGRRLAEGWPDGVDDVVVMLDAQQAFTRYPEAEIYWGAYVSTEDELLGAGTVAEVGDEIVERRTAAREQHGWIMDTYLLRRGQSRLNGSE</sequence>
<gene>
    <name evidence="7" type="ORF">I4J89_02580</name>
</gene>
<accession>A0A931FUL1</accession>
<dbReference type="PANTHER" id="PTHR43467">
    <property type="entry name" value="COBALT-PRECORRIN-2 C(20)-METHYLTRANSFERASE"/>
    <property type="match status" value="1"/>
</dbReference>
<dbReference type="PIRSF" id="PIRSF036525">
    <property type="entry name" value="CobF"/>
    <property type="match status" value="1"/>
</dbReference>
<keyword evidence="5" id="KW-0949">S-adenosyl-L-methionine</keyword>
<protein>
    <submittedName>
        <fullName evidence="7">Precorrin-6A synthase (Deacetylating)</fullName>
        <ecNumber evidence="7">2.1.1.152</ecNumber>
    </submittedName>
</protein>
<evidence type="ECO:0000256" key="5">
    <source>
        <dbReference type="ARBA" id="ARBA00022691"/>
    </source>
</evidence>
<evidence type="ECO:0000259" key="6">
    <source>
        <dbReference type="Pfam" id="PF00590"/>
    </source>
</evidence>
<dbReference type="AlphaFoldDB" id="A0A931FUL1"/>
<dbReference type="SUPFAM" id="SSF53790">
    <property type="entry name" value="Tetrapyrrole methylase"/>
    <property type="match status" value="1"/>
</dbReference>
<dbReference type="Gene3D" id="3.30.950.10">
    <property type="entry name" value="Methyltransferase, Cobalt-precorrin-4 Transmethylase, Domain 2"/>
    <property type="match status" value="1"/>
</dbReference>
<dbReference type="PANTHER" id="PTHR43467:SF1">
    <property type="entry name" value="PRECORRIN-6A SYNTHASE [DEACETYLATING]"/>
    <property type="match status" value="1"/>
</dbReference>
<evidence type="ECO:0000313" key="7">
    <source>
        <dbReference type="EMBL" id="MBG0560353.1"/>
    </source>
</evidence>
<evidence type="ECO:0000256" key="2">
    <source>
        <dbReference type="ARBA" id="ARBA00022573"/>
    </source>
</evidence>
<keyword evidence="8" id="KW-1185">Reference proteome</keyword>
<dbReference type="GO" id="GO:0043819">
    <property type="term" value="F:precorrin-6A synthase (deacetylating) activity"/>
    <property type="evidence" value="ECO:0007669"/>
    <property type="project" value="UniProtKB-EC"/>
</dbReference>
<feature type="domain" description="Tetrapyrrole methylase" evidence="6">
    <location>
        <begin position="3"/>
        <end position="221"/>
    </location>
</feature>
<dbReference type="Gene3D" id="3.40.1010.10">
    <property type="entry name" value="Cobalt-precorrin-4 Transmethylase, Domain 1"/>
    <property type="match status" value="1"/>
</dbReference>
<proteinExistence type="predicted"/>
<dbReference type="InterPro" id="IPR035996">
    <property type="entry name" value="4pyrrol_Methylase_sf"/>
</dbReference>
<comment type="pathway">
    <text evidence="1">Cofactor biosynthesis; adenosylcobalamin biosynthesis.</text>
</comment>
<dbReference type="GO" id="GO:0009236">
    <property type="term" value="P:cobalamin biosynthetic process"/>
    <property type="evidence" value="ECO:0007669"/>
    <property type="project" value="UniProtKB-KW"/>
</dbReference>
<dbReference type="RefSeq" id="WP_196412142.1">
    <property type="nucleotide sequence ID" value="NZ_JADQTO010000001.1"/>
</dbReference>
<evidence type="ECO:0000256" key="1">
    <source>
        <dbReference type="ARBA" id="ARBA00004953"/>
    </source>
</evidence>
<evidence type="ECO:0000256" key="4">
    <source>
        <dbReference type="ARBA" id="ARBA00022679"/>
    </source>
</evidence>
<dbReference type="InterPro" id="IPR014776">
    <property type="entry name" value="4pyrrole_Mease_sub2"/>
</dbReference>
<reference evidence="7" key="1">
    <citation type="submission" date="2020-11" db="EMBL/GenBank/DDBJ databases">
        <title>Isolation and identification of active actinomycetes.</title>
        <authorList>
            <person name="Sun X."/>
        </authorList>
    </citation>
    <scope>NUCLEOTIDE SEQUENCE</scope>
    <source>
        <strain evidence="7">NEAU-A11</strain>
    </source>
</reference>
<keyword evidence="4 7" id="KW-0808">Transferase</keyword>
<dbReference type="Pfam" id="PF00590">
    <property type="entry name" value="TP_methylase"/>
    <property type="match status" value="1"/>
</dbReference>
<dbReference type="GO" id="GO:0032259">
    <property type="term" value="P:methylation"/>
    <property type="evidence" value="ECO:0007669"/>
    <property type="project" value="UniProtKB-KW"/>
</dbReference>
<dbReference type="EC" id="2.1.1.152" evidence="7"/>
<keyword evidence="3 7" id="KW-0489">Methyltransferase</keyword>
<name>A0A931FUL1_9ACTN</name>
<comment type="caution">
    <text evidence="7">The sequence shown here is derived from an EMBL/GenBank/DDBJ whole genome shotgun (WGS) entry which is preliminary data.</text>
</comment>
<organism evidence="7 8">
    <name type="scientific">Actinoplanes aureus</name>
    <dbReference type="NCBI Taxonomy" id="2792083"/>
    <lineage>
        <taxon>Bacteria</taxon>
        <taxon>Bacillati</taxon>
        <taxon>Actinomycetota</taxon>
        <taxon>Actinomycetes</taxon>
        <taxon>Micromonosporales</taxon>
        <taxon>Micromonosporaceae</taxon>
        <taxon>Actinoplanes</taxon>
    </lineage>
</organism>
<dbReference type="InterPro" id="IPR012797">
    <property type="entry name" value="CobF"/>
</dbReference>